<evidence type="ECO:0000313" key="2">
    <source>
        <dbReference type="Proteomes" id="UP000216063"/>
    </source>
</evidence>
<accession>A0A255DLQ3</accession>
<gene>
    <name evidence="1" type="ORF">CG716_09520</name>
</gene>
<dbReference type="Gene3D" id="3.30.300.30">
    <property type="match status" value="1"/>
</dbReference>
<dbReference type="Proteomes" id="UP000216063">
    <property type="component" value="Unassembled WGS sequence"/>
</dbReference>
<dbReference type="InterPro" id="IPR045851">
    <property type="entry name" value="AMP-bd_C_sf"/>
</dbReference>
<dbReference type="EMBL" id="NOZR01000006">
    <property type="protein sequence ID" value="OYN80369.1"/>
    <property type="molecule type" value="Genomic_DNA"/>
</dbReference>
<dbReference type="SUPFAM" id="SSF56801">
    <property type="entry name" value="Acetyl-CoA synthetase-like"/>
    <property type="match status" value="1"/>
</dbReference>
<dbReference type="AlphaFoldDB" id="A0A255DLQ3"/>
<name>A0A255DLQ3_9MYCO</name>
<reference evidence="1 2" key="1">
    <citation type="submission" date="2017-07" db="EMBL/GenBank/DDBJ databases">
        <title>The new phylogeny of genus Mycobacterium.</title>
        <authorList>
            <person name="Tortoli E."/>
            <person name="Trovato A."/>
            <person name="Cirillo D.M."/>
        </authorList>
    </citation>
    <scope>NUCLEOTIDE SEQUENCE [LARGE SCALE GENOMIC DNA]</scope>
    <source>
        <strain evidence="1 2">ATCC 33027</strain>
    </source>
</reference>
<proteinExistence type="predicted"/>
<comment type="caution">
    <text evidence="1">The sequence shown here is derived from an EMBL/GenBank/DDBJ whole genome shotgun (WGS) entry which is preliminary data.</text>
</comment>
<organism evidence="1 2">
    <name type="scientific">Mycolicibacterium sphagni</name>
    <dbReference type="NCBI Taxonomy" id="1786"/>
    <lineage>
        <taxon>Bacteria</taxon>
        <taxon>Bacillati</taxon>
        <taxon>Actinomycetota</taxon>
        <taxon>Actinomycetes</taxon>
        <taxon>Mycobacteriales</taxon>
        <taxon>Mycobacteriaceae</taxon>
        <taxon>Mycolicibacterium</taxon>
    </lineage>
</organism>
<keyword evidence="2" id="KW-1185">Reference proteome</keyword>
<sequence>MPAVIQPTDPESTAVQVIACAKAKLAPYKVPKTVEFVAEIPRNAATKLSRSAMVEARGG</sequence>
<evidence type="ECO:0000313" key="1">
    <source>
        <dbReference type="EMBL" id="OYN80369.1"/>
    </source>
</evidence>
<protein>
    <recommendedName>
        <fullName evidence="3">AMP-binding enzyme C-terminal domain-containing protein</fullName>
    </recommendedName>
</protein>
<evidence type="ECO:0008006" key="3">
    <source>
        <dbReference type="Google" id="ProtNLM"/>
    </source>
</evidence>